<dbReference type="GO" id="GO:0005634">
    <property type="term" value="C:nucleus"/>
    <property type="evidence" value="ECO:0007669"/>
    <property type="project" value="UniProtKB-SubCell"/>
</dbReference>
<keyword evidence="9" id="KW-0812">Transmembrane</keyword>
<evidence type="ECO:0000256" key="5">
    <source>
        <dbReference type="ARBA" id="ARBA00023125"/>
    </source>
</evidence>
<dbReference type="Gramene" id="GBG86217">
    <property type="protein sequence ID" value="GBG86217"/>
    <property type="gene ID" value="CBR_g41122"/>
</dbReference>
<comment type="subcellular location">
    <subcellularLocation>
        <location evidence="2">Nucleus</location>
    </subcellularLocation>
</comment>
<dbReference type="EMBL" id="BFEA01000553">
    <property type="protein sequence ID" value="GBG86217.1"/>
    <property type="molecule type" value="Genomic_DNA"/>
</dbReference>
<dbReference type="PANTHER" id="PTHR35298:SF11">
    <property type="entry name" value="DNA-BINDING PROTEIN S1FA1-RELATED"/>
    <property type="match status" value="1"/>
</dbReference>
<dbReference type="GO" id="GO:0006355">
    <property type="term" value="P:regulation of DNA-templated transcription"/>
    <property type="evidence" value="ECO:0007669"/>
    <property type="project" value="InterPro"/>
</dbReference>
<keyword evidence="6" id="KW-0804">Transcription</keyword>
<evidence type="ECO:0000256" key="8">
    <source>
        <dbReference type="SAM" id="MobiDB-lite"/>
    </source>
</evidence>
<evidence type="ECO:0000256" key="2">
    <source>
        <dbReference type="ARBA" id="ARBA00004123"/>
    </source>
</evidence>
<keyword evidence="9" id="KW-1133">Transmembrane helix</keyword>
<keyword evidence="7" id="KW-0539">Nucleus</keyword>
<reference evidence="10 11" key="1">
    <citation type="journal article" date="2018" name="Cell">
        <title>The Chara Genome: Secondary Complexity and Implications for Plant Terrestrialization.</title>
        <authorList>
            <person name="Nishiyama T."/>
            <person name="Sakayama H."/>
            <person name="Vries J.D."/>
            <person name="Buschmann H."/>
            <person name="Saint-Marcoux D."/>
            <person name="Ullrich K.K."/>
            <person name="Haas F.B."/>
            <person name="Vanderstraeten L."/>
            <person name="Becker D."/>
            <person name="Lang D."/>
            <person name="Vosolsobe S."/>
            <person name="Rombauts S."/>
            <person name="Wilhelmsson P.K.I."/>
            <person name="Janitza P."/>
            <person name="Kern R."/>
            <person name="Heyl A."/>
            <person name="Rumpler F."/>
            <person name="Villalobos L.I.A.C."/>
            <person name="Clay J.M."/>
            <person name="Skokan R."/>
            <person name="Toyoda A."/>
            <person name="Suzuki Y."/>
            <person name="Kagoshima H."/>
            <person name="Schijlen E."/>
            <person name="Tajeshwar N."/>
            <person name="Catarino B."/>
            <person name="Hetherington A.J."/>
            <person name="Saltykova A."/>
            <person name="Bonnot C."/>
            <person name="Breuninger H."/>
            <person name="Symeonidi A."/>
            <person name="Radhakrishnan G.V."/>
            <person name="Van Nieuwerburgh F."/>
            <person name="Deforce D."/>
            <person name="Chang C."/>
            <person name="Karol K.G."/>
            <person name="Hedrich R."/>
            <person name="Ulvskov P."/>
            <person name="Glockner G."/>
            <person name="Delwiche C.F."/>
            <person name="Petrasek J."/>
            <person name="Van de Peer Y."/>
            <person name="Friml J."/>
            <person name="Beilby M."/>
            <person name="Dolan L."/>
            <person name="Kohara Y."/>
            <person name="Sugano S."/>
            <person name="Fujiyama A."/>
            <person name="Delaux P.-M."/>
            <person name="Quint M."/>
            <person name="TheiBen G."/>
            <person name="Hagemann M."/>
            <person name="Harholt J."/>
            <person name="Dunand C."/>
            <person name="Zachgo S."/>
            <person name="Langdale J."/>
            <person name="Maumus F."/>
            <person name="Straeten D.V.D."/>
            <person name="Gould S.B."/>
            <person name="Rensing S.A."/>
        </authorList>
    </citation>
    <scope>NUCLEOTIDE SEQUENCE [LARGE SCALE GENOMIC DNA]</scope>
    <source>
        <strain evidence="10 11">S276</strain>
    </source>
</reference>
<evidence type="ECO:0000313" key="11">
    <source>
        <dbReference type="Proteomes" id="UP000265515"/>
    </source>
</evidence>
<comment type="similarity">
    <text evidence="3">Belongs to the S1FA transcription factor family.</text>
</comment>
<dbReference type="PANTHER" id="PTHR35298">
    <property type="entry name" value="DNA-BINDING PROTEIN S1FA2"/>
    <property type="match status" value="1"/>
</dbReference>
<comment type="function">
    <text evidence="1">DNA-binding protein that specifically recognizes a negative element (S1F) within the RPS1 promoter.</text>
</comment>
<dbReference type="GO" id="GO:0003677">
    <property type="term" value="F:DNA binding"/>
    <property type="evidence" value="ECO:0007669"/>
    <property type="project" value="UniProtKB-KW"/>
</dbReference>
<dbReference type="OMA" id="KMKQGVQ"/>
<accession>A0A388LV66</accession>
<keyword evidence="5" id="KW-0238">DNA-binding</keyword>
<feature type="region of interest" description="Disordered" evidence="8">
    <location>
        <begin position="61"/>
        <end position="82"/>
    </location>
</feature>
<evidence type="ECO:0000256" key="9">
    <source>
        <dbReference type="SAM" id="Phobius"/>
    </source>
</evidence>
<evidence type="ECO:0000256" key="1">
    <source>
        <dbReference type="ARBA" id="ARBA00002946"/>
    </source>
</evidence>
<feature type="compositionally biased region" description="Basic residues" evidence="8">
    <location>
        <begin position="61"/>
        <end position="72"/>
    </location>
</feature>
<proteinExistence type="inferred from homology"/>
<feature type="region of interest" description="Disordered" evidence="8">
    <location>
        <begin position="1"/>
        <end position="24"/>
    </location>
</feature>
<organism evidence="10 11">
    <name type="scientific">Chara braunii</name>
    <name type="common">Braun's stonewort</name>
    <dbReference type="NCBI Taxonomy" id="69332"/>
    <lineage>
        <taxon>Eukaryota</taxon>
        <taxon>Viridiplantae</taxon>
        <taxon>Streptophyta</taxon>
        <taxon>Charophyceae</taxon>
        <taxon>Charales</taxon>
        <taxon>Characeae</taxon>
        <taxon>Chara</taxon>
    </lineage>
</organism>
<evidence type="ECO:0008006" key="12">
    <source>
        <dbReference type="Google" id="ProtNLM"/>
    </source>
</evidence>
<feature type="transmembrane region" description="Helical" evidence="9">
    <location>
        <begin position="27"/>
        <end position="51"/>
    </location>
</feature>
<evidence type="ECO:0000313" key="10">
    <source>
        <dbReference type="EMBL" id="GBG86217.1"/>
    </source>
</evidence>
<keyword evidence="9" id="KW-0472">Membrane</keyword>
<dbReference type="Pfam" id="PF04689">
    <property type="entry name" value="S1FA"/>
    <property type="match status" value="1"/>
</dbReference>
<dbReference type="Proteomes" id="UP000265515">
    <property type="component" value="Unassembled WGS sequence"/>
</dbReference>
<sequence>MDDAAERAKDAYEAEASPAGGGFNPTLTVLVVVVGVVLLFVIANCTLYFYANKTLPSRKKKIMSKKKAKREKLKQGLTPAGE</sequence>
<feature type="compositionally biased region" description="Basic and acidic residues" evidence="8">
    <location>
        <begin position="1"/>
        <end position="12"/>
    </location>
</feature>
<name>A0A388LV66_CHABU</name>
<evidence type="ECO:0000256" key="4">
    <source>
        <dbReference type="ARBA" id="ARBA00023015"/>
    </source>
</evidence>
<protein>
    <recommendedName>
        <fullName evidence="12">DNA-binding protein S1FA2</fullName>
    </recommendedName>
</protein>
<keyword evidence="11" id="KW-1185">Reference proteome</keyword>
<dbReference type="AlphaFoldDB" id="A0A388LV66"/>
<evidence type="ECO:0000256" key="3">
    <source>
        <dbReference type="ARBA" id="ARBA00007382"/>
    </source>
</evidence>
<comment type="caution">
    <text evidence="10">The sequence shown here is derived from an EMBL/GenBank/DDBJ whole genome shotgun (WGS) entry which is preliminary data.</text>
</comment>
<evidence type="ECO:0000256" key="7">
    <source>
        <dbReference type="ARBA" id="ARBA00023242"/>
    </source>
</evidence>
<evidence type="ECO:0000256" key="6">
    <source>
        <dbReference type="ARBA" id="ARBA00023163"/>
    </source>
</evidence>
<dbReference type="InterPro" id="IPR006779">
    <property type="entry name" value="S1FA_DNA-bd"/>
</dbReference>
<gene>
    <name evidence="10" type="ORF">CBR_g41122</name>
</gene>
<keyword evidence="4" id="KW-0805">Transcription regulation</keyword>